<dbReference type="PANTHER" id="PTHR10300:SF14">
    <property type="entry name" value="PROTEIN SARAH"/>
    <property type="match status" value="1"/>
</dbReference>
<dbReference type="GO" id="GO:0008597">
    <property type="term" value="F:calcium-dependent protein serine/threonine phosphatase regulator activity"/>
    <property type="evidence" value="ECO:0007669"/>
    <property type="project" value="TreeGrafter"/>
</dbReference>
<dbReference type="EMBL" id="HACG01014791">
    <property type="protein sequence ID" value="CEK61656.1"/>
    <property type="molecule type" value="Transcribed_RNA"/>
</dbReference>
<evidence type="ECO:0000313" key="3">
    <source>
        <dbReference type="EMBL" id="CEK61656.1"/>
    </source>
</evidence>
<reference evidence="3" key="1">
    <citation type="submission" date="2014-12" db="EMBL/GenBank/DDBJ databases">
        <title>Insight into the proteome of Arion vulgaris.</title>
        <authorList>
            <person name="Aradska J."/>
            <person name="Bulat T."/>
            <person name="Smidak R."/>
            <person name="Sarate P."/>
            <person name="Gangsoo J."/>
            <person name="Sialana F."/>
            <person name="Bilban M."/>
            <person name="Lubec G."/>
        </authorList>
    </citation>
    <scope>NUCLEOTIDE SEQUENCE</scope>
    <source>
        <tissue evidence="3">Skin</tissue>
    </source>
</reference>
<accession>A0A0B6Z155</accession>
<gene>
    <name evidence="3" type="primary">ORF42873</name>
</gene>
<sequence>MSELNDSNDSVESMDDMDLLCEDMDGLMDMTDTDDTPSALIITNIDPIVFIDPGAQATFEHVFRDLDKDVSFIYLKNFKRARLQFSSTDYAAIARIRYDGVMVCGQSIRCYFIQPRAAMDNAFLRPPQPKRMFLISPPSSPPVGWESVPEAEPVINFDLLHAIARLNPGETHEVQPPSVSAPSIVVHLCPDADSSPGDKAKIIQTRRPDAE</sequence>
<name>A0A0B6Z155_9EUPU</name>
<dbReference type="Gene3D" id="3.30.70.330">
    <property type="match status" value="1"/>
</dbReference>
<dbReference type="PANTHER" id="PTHR10300">
    <property type="entry name" value="CALCIPRESSIN"/>
    <property type="match status" value="1"/>
</dbReference>
<evidence type="ECO:0000256" key="1">
    <source>
        <dbReference type="ARBA" id="ARBA00008209"/>
    </source>
</evidence>
<dbReference type="InterPro" id="IPR006931">
    <property type="entry name" value="Calcipressin"/>
</dbReference>
<dbReference type="GO" id="GO:0003676">
    <property type="term" value="F:nucleic acid binding"/>
    <property type="evidence" value="ECO:0007669"/>
    <property type="project" value="InterPro"/>
</dbReference>
<comment type="similarity">
    <text evidence="1">Belongs to the RCAN family.</text>
</comment>
<dbReference type="SUPFAM" id="SSF54928">
    <property type="entry name" value="RNA-binding domain, RBD"/>
    <property type="match status" value="1"/>
</dbReference>
<protein>
    <recommendedName>
        <fullName evidence="4">Calcipressin</fullName>
    </recommendedName>
</protein>
<evidence type="ECO:0008006" key="4">
    <source>
        <dbReference type="Google" id="ProtNLM"/>
    </source>
</evidence>
<dbReference type="GO" id="GO:0005634">
    <property type="term" value="C:nucleus"/>
    <property type="evidence" value="ECO:0007669"/>
    <property type="project" value="TreeGrafter"/>
</dbReference>
<dbReference type="GO" id="GO:0005737">
    <property type="term" value="C:cytoplasm"/>
    <property type="evidence" value="ECO:0007669"/>
    <property type="project" value="TreeGrafter"/>
</dbReference>
<dbReference type="GO" id="GO:0019722">
    <property type="term" value="P:calcium-mediated signaling"/>
    <property type="evidence" value="ECO:0007669"/>
    <property type="project" value="InterPro"/>
</dbReference>
<proteinExistence type="inferred from homology"/>
<evidence type="ECO:0000256" key="2">
    <source>
        <dbReference type="SAM" id="MobiDB-lite"/>
    </source>
</evidence>
<feature type="region of interest" description="Disordered" evidence="2">
    <location>
        <begin position="190"/>
        <end position="211"/>
    </location>
</feature>
<dbReference type="InterPro" id="IPR035979">
    <property type="entry name" value="RBD_domain_sf"/>
</dbReference>
<organism evidence="3">
    <name type="scientific">Arion vulgaris</name>
    <dbReference type="NCBI Taxonomy" id="1028688"/>
    <lineage>
        <taxon>Eukaryota</taxon>
        <taxon>Metazoa</taxon>
        <taxon>Spiralia</taxon>
        <taxon>Lophotrochozoa</taxon>
        <taxon>Mollusca</taxon>
        <taxon>Gastropoda</taxon>
        <taxon>Heterobranchia</taxon>
        <taxon>Euthyneura</taxon>
        <taxon>Panpulmonata</taxon>
        <taxon>Eupulmonata</taxon>
        <taxon>Stylommatophora</taxon>
        <taxon>Helicina</taxon>
        <taxon>Arionoidea</taxon>
        <taxon>Arionidae</taxon>
        <taxon>Arion</taxon>
    </lineage>
</organism>
<dbReference type="Pfam" id="PF04847">
    <property type="entry name" value="Calcipressin"/>
    <property type="match status" value="1"/>
</dbReference>
<feature type="compositionally biased region" description="Basic and acidic residues" evidence="2">
    <location>
        <begin position="196"/>
        <end position="211"/>
    </location>
</feature>
<dbReference type="CDD" id="cd12434">
    <property type="entry name" value="RRM_RCAN_like"/>
    <property type="match status" value="1"/>
</dbReference>
<dbReference type="InterPro" id="IPR012677">
    <property type="entry name" value="Nucleotide-bd_a/b_plait_sf"/>
</dbReference>
<dbReference type="AlphaFoldDB" id="A0A0B6Z155"/>